<reference evidence="2 3" key="1">
    <citation type="submission" date="2023-12" db="EMBL/GenBank/DDBJ databases">
        <title>Gut-associated functions are favored during microbiome assembly across C. elegans life.</title>
        <authorList>
            <person name="Zimmermann J."/>
        </authorList>
    </citation>
    <scope>NUCLEOTIDE SEQUENCE [LARGE SCALE GENOMIC DNA]</scope>
    <source>
        <strain evidence="2 3">JUb134</strain>
    </source>
</reference>
<gene>
    <name evidence="2" type="ORF">WH159_11165</name>
</gene>
<name>A0ABU8Q6F6_9SPHN</name>
<proteinExistence type="predicted"/>
<evidence type="ECO:0000256" key="1">
    <source>
        <dbReference type="SAM" id="Phobius"/>
    </source>
</evidence>
<sequence length="99" mass="10696">MPIGVITGTYGLLILVTLVSGYFAFLHANTLARESQTPDNDVVAGRSRPVGRRGRARRSILAVTIFHLAWIGLMVLIGLHVSGTLSTLVKSQDVTVQRP</sequence>
<comment type="caution">
    <text evidence="2">The sequence shown here is derived from an EMBL/GenBank/DDBJ whole genome shotgun (WGS) entry which is preliminary data.</text>
</comment>
<keyword evidence="1" id="KW-0472">Membrane</keyword>
<feature type="transmembrane region" description="Helical" evidence="1">
    <location>
        <begin position="60"/>
        <end position="81"/>
    </location>
</feature>
<dbReference type="EMBL" id="JBBGZA010000001">
    <property type="protein sequence ID" value="MEJ5095092.1"/>
    <property type="molecule type" value="Genomic_DNA"/>
</dbReference>
<feature type="transmembrane region" description="Helical" evidence="1">
    <location>
        <begin position="6"/>
        <end position="26"/>
    </location>
</feature>
<organism evidence="2 3">
    <name type="scientific">Sphingomonas molluscorum</name>
    <dbReference type="NCBI Taxonomy" id="418184"/>
    <lineage>
        <taxon>Bacteria</taxon>
        <taxon>Pseudomonadati</taxon>
        <taxon>Pseudomonadota</taxon>
        <taxon>Alphaproteobacteria</taxon>
        <taxon>Sphingomonadales</taxon>
        <taxon>Sphingomonadaceae</taxon>
        <taxon>Sphingomonas</taxon>
    </lineage>
</organism>
<keyword evidence="1" id="KW-1133">Transmembrane helix</keyword>
<evidence type="ECO:0000313" key="3">
    <source>
        <dbReference type="Proteomes" id="UP001380365"/>
    </source>
</evidence>
<dbReference type="Proteomes" id="UP001380365">
    <property type="component" value="Unassembled WGS sequence"/>
</dbReference>
<accession>A0ABU8Q6F6</accession>
<evidence type="ECO:0000313" key="2">
    <source>
        <dbReference type="EMBL" id="MEJ5095092.1"/>
    </source>
</evidence>
<keyword evidence="1" id="KW-0812">Transmembrane</keyword>
<protein>
    <submittedName>
        <fullName evidence="2">Uncharacterized protein</fullName>
    </submittedName>
</protein>
<dbReference type="RefSeq" id="WP_132882029.1">
    <property type="nucleotide sequence ID" value="NZ_JBBGZA010000001.1"/>
</dbReference>
<keyword evidence="3" id="KW-1185">Reference proteome</keyword>